<keyword evidence="8" id="KW-0469">Meiosis</keyword>
<comment type="subcellular location">
    <subcellularLocation>
        <location evidence="2">Chromosome</location>
    </subcellularLocation>
    <subcellularLocation>
        <location evidence="1">Nucleus</location>
    </subcellularLocation>
</comment>
<evidence type="ECO:0000256" key="7">
    <source>
        <dbReference type="ARBA" id="ARBA00023242"/>
    </source>
</evidence>
<dbReference type="InterPro" id="IPR051294">
    <property type="entry name" value="HORMA_MeioticProgression"/>
</dbReference>
<dbReference type="InterPro" id="IPR036570">
    <property type="entry name" value="HORMA_dom_sf"/>
</dbReference>
<dbReference type="Gene3D" id="3.30.40.10">
    <property type="entry name" value="Zinc/RING finger domain, C3HC4 (zinc finger)"/>
    <property type="match status" value="1"/>
</dbReference>
<dbReference type="RefSeq" id="XP_065328994.1">
    <property type="nucleotide sequence ID" value="XM_065472922.1"/>
</dbReference>
<keyword evidence="7" id="KW-0539">Nucleus</keyword>
<dbReference type="InterPro" id="IPR019786">
    <property type="entry name" value="Zinc_finger_PHD-type_CS"/>
</dbReference>
<protein>
    <submittedName>
        <fullName evidence="11">Mitotic spindle assembly checkpoint protein MAD2B-like</fullName>
    </submittedName>
</protein>
<evidence type="ECO:0000313" key="11">
    <source>
        <dbReference type="EMBL" id="WUR02849.1"/>
    </source>
</evidence>
<reference evidence="11" key="1">
    <citation type="journal article" date="2024" name="BMC Genomics">
        <title>Functional annotation of a divergent genome using sequence and structure-based similarity.</title>
        <authorList>
            <person name="Svedberg D."/>
            <person name="Winiger R.R."/>
            <person name="Berg A."/>
            <person name="Sharma H."/>
            <person name="Tellgren-Roth C."/>
            <person name="Debrunner-Vossbrinck B.A."/>
            <person name="Vossbrinck C.R."/>
            <person name="Barandun J."/>
        </authorList>
    </citation>
    <scope>NUCLEOTIDE SEQUENCE</scope>
    <source>
        <strain evidence="11">Illinois isolate</strain>
    </source>
</reference>
<name>A0AAX4JA21_9MICR</name>
<dbReference type="GO" id="GO:0005634">
    <property type="term" value="C:nucleus"/>
    <property type="evidence" value="ECO:0007669"/>
    <property type="project" value="UniProtKB-SubCell"/>
</dbReference>
<evidence type="ECO:0000256" key="4">
    <source>
        <dbReference type="ARBA" id="ARBA00022723"/>
    </source>
</evidence>
<evidence type="ECO:0000256" key="9">
    <source>
        <dbReference type="SAM" id="MobiDB-lite"/>
    </source>
</evidence>
<evidence type="ECO:0000313" key="12">
    <source>
        <dbReference type="Proteomes" id="UP001334084"/>
    </source>
</evidence>
<dbReference type="PROSITE" id="PS01359">
    <property type="entry name" value="ZF_PHD_1"/>
    <property type="match status" value="1"/>
</dbReference>
<keyword evidence="3" id="KW-0158">Chromosome</keyword>
<evidence type="ECO:0000256" key="3">
    <source>
        <dbReference type="ARBA" id="ARBA00022454"/>
    </source>
</evidence>
<evidence type="ECO:0000256" key="8">
    <source>
        <dbReference type="ARBA" id="ARBA00023254"/>
    </source>
</evidence>
<dbReference type="GO" id="GO:0008270">
    <property type="term" value="F:zinc ion binding"/>
    <property type="evidence" value="ECO:0007669"/>
    <property type="project" value="UniProtKB-KW"/>
</dbReference>
<keyword evidence="6" id="KW-0862">Zinc</keyword>
<feature type="region of interest" description="Disordered" evidence="9">
    <location>
        <begin position="256"/>
        <end position="278"/>
    </location>
</feature>
<dbReference type="InterPro" id="IPR003511">
    <property type="entry name" value="HORMA_dom"/>
</dbReference>
<keyword evidence="5" id="KW-0863">Zinc-finger</keyword>
<accession>A0AAX4JA21</accession>
<dbReference type="InterPro" id="IPR011011">
    <property type="entry name" value="Znf_FYVE_PHD"/>
</dbReference>
<dbReference type="KEGG" id="vnx:VNE69_03070"/>
<dbReference type="GO" id="GO:0051598">
    <property type="term" value="P:meiotic recombination checkpoint signaling"/>
    <property type="evidence" value="ECO:0007669"/>
    <property type="project" value="TreeGrafter"/>
</dbReference>
<dbReference type="PANTHER" id="PTHR48225">
    <property type="entry name" value="HORMA DOMAIN-CONTAINING PROTEIN 1"/>
    <property type="match status" value="1"/>
</dbReference>
<dbReference type="SUPFAM" id="SSF57903">
    <property type="entry name" value="FYVE/PHD zinc finger"/>
    <property type="match status" value="1"/>
</dbReference>
<proteinExistence type="predicted"/>
<dbReference type="SUPFAM" id="SSF56019">
    <property type="entry name" value="The spindle assembly checkpoint protein mad2"/>
    <property type="match status" value="1"/>
</dbReference>
<dbReference type="EMBL" id="CP142728">
    <property type="protein sequence ID" value="WUR02849.1"/>
    <property type="molecule type" value="Genomic_DNA"/>
</dbReference>
<dbReference type="GO" id="GO:0007130">
    <property type="term" value="P:synaptonemal complex assembly"/>
    <property type="evidence" value="ECO:0007669"/>
    <property type="project" value="TreeGrafter"/>
</dbReference>
<organism evidence="11 12">
    <name type="scientific">Vairimorpha necatrix</name>
    <dbReference type="NCBI Taxonomy" id="6039"/>
    <lineage>
        <taxon>Eukaryota</taxon>
        <taxon>Fungi</taxon>
        <taxon>Fungi incertae sedis</taxon>
        <taxon>Microsporidia</taxon>
        <taxon>Nosematidae</taxon>
        <taxon>Vairimorpha</taxon>
    </lineage>
</organism>
<gene>
    <name evidence="11" type="ORF">VNE69_03070</name>
</gene>
<keyword evidence="12" id="KW-1185">Reference proteome</keyword>
<dbReference type="GeneID" id="90540666"/>
<dbReference type="InterPro" id="IPR001965">
    <property type="entry name" value="Znf_PHD"/>
</dbReference>
<evidence type="ECO:0000256" key="1">
    <source>
        <dbReference type="ARBA" id="ARBA00004123"/>
    </source>
</evidence>
<dbReference type="Pfam" id="PF02301">
    <property type="entry name" value="HORMA"/>
    <property type="match status" value="2"/>
</dbReference>
<evidence type="ECO:0000256" key="6">
    <source>
        <dbReference type="ARBA" id="ARBA00022833"/>
    </source>
</evidence>
<evidence type="ECO:0000256" key="5">
    <source>
        <dbReference type="ARBA" id="ARBA00022771"/>
    </source>
</evidence>
<dbReference type="InterPro" id="IPR013083">
    <property type="entry name" value="Znf_RING/FYVE/PHD"/>
</dbReference>
<dbReference type="Proteomes" id="UP001334084">
    <property type="component" value="Chromosome 3"/>
</dbReference>
<dbReference type="GO" id="GO:0005694">
    <property type="term" value="C:chromosome"/>
    <property type="evidence" value="ECO:0007669"/>
    <property type="project" value="UniProtKB-SubCell"/>
</dbReference>
<dbReference type="Gene3D" id="3.30.900.10">
    <property type="entry name" value="HORMA domain"/>
    <property type="match status" value="2"/>
</dbReference>
<dbReference type="SMART" id="SM00249">
    <property type="entry name" value="PHD"/>
    <property type="match status" value="1"/>
</dbReference>
<keyword evidence="4" id="KW-0479">Metal-binding</keyword>
<evidence type="ECO:0000256" key="2">
    <source>
        <dbReference type="ARBA" id="ARBA00004286"/>
    </source>
</evidence>
<sequence length="488" mass="57037">MQIQNQLQVLVHDTFSCITYIRNLLPENCFTEGFPKIKRNNKTSDLLDILENGIYDAINKQFLKNFTVFIIVDNLVVESYTFDINYCKGSGNLKRFCLALQKLKPLPLNKFMNIKLTYTNQTPFSYQPYGFKDGNGWDCSYKEKVSTLKFENIMSCVVPVSIAFIDGETNTKIENSHNTKKLEEVCTKNISRKLTDKDLNSQHELEEYKNEVKLESNRRNYEDKDKSDTYENINKQEINLDVNQINIDNKYKTDTDENINKQEVKSNNNRTNNEDKHQTDTNINVNIQEVNRESRQISELDLTQQSTFSAFDFTSQNPVLTQENKTANKNVVDPPKIKEDLQPKTKCICLVEAPDFNLIYCDFCNQWLHTVCCGYFSNEDTRIPSGNYKCDFCRNEVTKELVEKALTRRLLAILYLEKFTSKKLLSIRMGISYDKMNTIFVKLFNEGFLRRKYNSYEVIKDENTKKALKEYFKIKKTSVCIKNIKVDN</sequence>
<evidence type="ECO:0000259" key="10">
    <source>
        <dbReference type="SMART" id="SM00249"/>
    </source>
</evidence>
<dbReference type="PANTHER" id="PTHR48225:SF7">
    <property type="entry name" value="MEIOSIS-SPECIFIC PROTEIN HOP1"/>
    <property type="match status" value="1"/>
</dbReference>
<dbReference type="AlphaFoldDB" id="A0AAX4JA21"/>
<feature type="domain" description="Zinc finger PHD-type" evidence="10">
    <location>
        <begin position="346"/>
        <end position="394"/>
    </location>
</feature>